<keyword evidence="8" id="KW-1185">Reference proteome</keyword>
<evidence type="ECO:0000256" key="4">
    <source>
        <dbReference type="HAMAP-Rule" id="MF_00859"/>
    </source>
</evidence>
<evidence type="ECO:0000256" key="2">
    <source>
        <dbReference type="ARBA" id="ARBA00023300"/>
    </source>
</evidence>
<keyword evidence="1 4" id="KW-0113">Calvin cycle</keyword>
<gene>
    <name evidence="4" type="primary">cbbS</name>
    <name evidence="7" type="ORF">F5544_21835</name>
</gene>
<name>A0A6G9YG76_9NOCA</name>
<dbReference type="InterPro" id="IPR036385">
    <property type="entry name" value="RuBisCO_ssu_sf"/>
</dbReference>
<dbReference type="CDD" id="cd03527">
    <property type="entry name" value="RuBisCO_small"/>
    <property type="match status" value="1"/>
</dbReference>
<dbReference type="AlphaFoldDB" id="A0A6G9YG76"/>
<dbReference type="InterPro" id="IPR000894">
    <property type="entry name" value="RuBisCO_ssu_dom"/>
</dbReference>
<dbReference type="GO" id="GO:0019253">
    <property type="term" value="P:reductive pentose-phosphate cycle"/>
    <property type="evidence" value="ECO:0007669"/>
    <property type="project" value="UniProtKB-UniRule"/>
</dbReference>
<evidence type="ECO:0000256" key="5">
    <source>
        <dbReference type="SAM" id="MobiDB-lite"/>
    </source>
</evidence>
<dbReference type="Pfam" id="PF00101">
    <property type="entry name" value="RuBisCO_small"/>
    <property type="match status" value="1"/>
</dbReference>
<proteinExistence type="inferred from homology"/>
<dbReference type="KEGG" id="nah:F5544_21835"/>
<comment type="similarity">
    <text evidence="4">Belongs to the RuBisCO small chain family.</text>
</comment>
<dbReference type="Proteomes" id="UP000503540">
    <property type="component" value="Chromosome"/>
</dbReference>
<comment type="function">
    <text evidence="4">RuBisCO catalyzes two reactions: the carboxylation of D-ribulose 1,5-bisphosphate, the primary event in carbon dioxide fixation, as well as the oxidative fragmentation of the pentose substrate. Both reactions occur simultaneously and in competition at the same active site. Although the small subunit is not catalytic it is essential for maximal activity.</text>
</comment>
<protein>
    <recommendedName>
        <fullName evidence="4">Ribulose bisphosphate carboxylase small subunit</fullName>
        <shortName evidence="4">RuBisCO small subunit</shortName>
    </recommendedName>
</protein>
<keyword evidence="2 4" id="KW-0120">Carbon dioxide fixation</keyword>
<comment type="miscellaneous">
    <text evidence="4">The basic functional RuBisCO is composed of a large chain homodimer in a 'head-to-tail' conformation. In form I RuBisCO this homodimer is arranged in a barrel-like tetramer with the small subunits forming a tetrameric 'cap' on each end of the 'barrel'.</text>
</comment>
<dbReference type="PANTHER" id="PTHR31262:SF23">
    <property type="entry name" value="RIBULOSE BISPHOSPHATE CARBOXYLASE SMALL SUBUNIT"/>
    <property type="match status" value="1"/>
</dbReference>
<dbReference type="InterPro" id="IPR024681">
    <property type="entry name" value="RuBisCO_ssu"/>
</dbReference>
<evidence type="ECO:0000313" key="8">
    <source>
        <dbReference type="Proteomes" id="UP000503540"/>
    </source>
</evidence>
<organism evidence="7 8">
    <name type="scientific">Nocardia arthritidis</name>
    <dbReference type="NCBI Taxonomy" id="228602"/>
    <lineage>
        <taxon>Bacteria</taxon>
        <taxon>Bacillati</taxon>
        <taxon>Actinomycetota</taxon>
        <taxon>Actinomycetes</taxon>
        <taxon>Mycobacteriales</taxon>
        <taxon>Nocardiaceae</taxon>
        <taxon>Nocardia</taxon>
    </lineage>
</organism>
<evidence type="ECO:0000256" key="3">
    <source>
        <dbReference type="ARBA" id="ARBA00038826"/>
    </source>
</evidence>
<dbReference type="HAMAP" id="MF_00859">
    <property type="entry name" value="RuBisCO_S_bact"/>
    <property type="match status" value="1"/>
</dbReference>
<dbReference type="PANTHER" id="PTHR31262">
    <property type="entry name" value="RIBULOSE BISPHOSPHATE CARBOXYLASE SMALL CHAIN 1, CHLOROPLASTIC"/>
    <property type="match status" value="1"/>
</dbReference>
<feature type="region of interest" description="Disordered" evidence="5">
    <location>
        <begin position="1"/>
        <end position="21"/>
    </location>
</feature>
<dbReference type="Gene3D" id="3.30.190.10">
    <property type="entry name" value="Ribulose bisphosphate carboxylase, small subunit"/>
    <property type="match status" value="1"/>
</dbReference>
<dbReference type="SMART" id="SM00961">
    <property type="entry name" value="RuBisCO_small"/>
    <property type="match status" value="1"/>
</dbReference>
<dbReference type="SUPFAM" id="SSF55239">
    <property type="entry name" value="RuBisCO, small subunit"/>
    <property type="match status" value="1"/>
</dbReference>
<dbReference type="GO" id="GO:0016984">
    <property type="term" value="F:ribulose-bisphosphate carboxylase activity"/>
    <property type="evidence" value="ECO:0007669"/>
    <property type="project" value="UniProtKB-UniRule"/>
</dbReference>
<dbReference type="EMBL" id="CP046172">
    <property type="protein sequence ID" value="QIS12229.1"/>
    <property type="molecule type" value="Genomic_DNA"/>
</dbReference>
<reference evidence="7 8" key="1">
    <citation type="journal article" date="2019" name="ACS Chem. Biol.">
        <title>Identification and Mobilization of a Cryptic Antibiotic Biosynthesis Gene Locus from a Human-Pathogenic Nocardia Isolate.</title>
        <authorList>
            <person name="Herisse M."/>
            <person name="Ishida K."/>
            <person name="Porter J.L."/>
            <person name="Howden B."/>
            <person name="Hertweck C."/>
            <person name="Stinear T.P."/>
            <person name="Pidot S.J."/>
        </authorList>
    </citation>
    <scope>NUCLEOTIDE SEQUENCE [LARGE SCALE GENOMIC DNA]</scope>
    <source>
        <strain evidence="7 8">AUSMDU00012717</strain>
    </source>
</reference>
<evidence type="ECO:0000256" key="1">
    <source>
        <dbReference type="ARBA" id="ARBA00022567"/>
    </source>
</evidence>
<evidence type="ECO:0000259" key="6">
    <source>
        <dbReference type="SMART" id="SM00961"/>
    </source>
</evidence>
<comment type="subunit">
    <text evidence="3 4">Heterohexadecamer of 8 large and 8 small subunits.</text>
</comment>
<accession>A0A6G9YG76</accession>
<evidence type="ECO:0000313" key="7">
    <source>
        <dbReference type="EMBL" id="QIS12229.1"/>
    </source>
</evidence>
<sequence>MSHWRPGAISPSNTHPPTPPMRCRRSLAEIPWSTVMYLRHGTFSYLPELTDAEIAAQVRYALLNGWPVSIEYSDDPHPRNAYWEMWGLPLFDLDEPDGVLAEIDSCRATFPNHYVRVLAYDARYTRQTTALSFLVQRPAEEPGFLLTRVEGADRRQRYGVHSYATDVPQGRRYGG</sequence>
<feature type="domain" description="Ribulose bisphosphate carboxylase small subunit" evidence="6">
    <location>
        <begin position="39"/>
        <end position="138"/>
    </location>
</feature>